<keyword evidence="1" id="KW-0812">Transmembrane</keyword>
<sequence>MKNFFKLLNFEINRFMKLYVVLLVTVFVLQIIGTIIAAKGYMRMANNAVLQGGMSQLEFIETYEKFSISNALYSVWFLGPIAIGVTALLFYVFFIWYRDWFAKNTFIYRLLMLPTTRMNIFFTKATTIMLTVLGLVAFQIVLLVLHNNIIKWIVPKVYRIDLSIIEIANAFEYLSIIIPNGFAEFVIAYGLGFSFVVVIFTAILMERSFKLKGIILGLAYISASCLLFLSPYSIQYLITGKAYLYPEELFIVQIGIWIISVTVSLIVSRYLLKNKVTV</sequence>
<dbReference type="Proteomes" id="UP000247978">
    <property type="component" value="Unassembled WGS sequence"/>
</dbReference>
<organism evidence="2 3">
    <name type="scientific">Pseudogracilibacillus auburnensis</name>
    <dbReference type="NCBI Taxonomy" id="1494959"/>
    <lineage>
        <taxon>Bacteria</taxon>
        <taxon>Bacillati</taxon>
        <taxon>Bacillota</taxon>
        <taxon>Bacilli</taxon>
        <taxon>Bacillales</taxon>
        <taxon>Bacillaceae</taxon>
        <taxon>Pseudogracilibacillus</taxon>
    </lineage>
</organism>
<feature type="transmembrane region" description="Helical" evidence="1">
    <location>
        <begin position="73"/>
        <end position="94"/>
    </location>
</feature>
<dbReference type="OrthoDB" id="1751619at2"/>
<keyword evidence="1" id="KW-0472">Membrane</keyword>
<dbReference type="AlphaFoldDB" id="A0A2V3VXL9"/>
<feature type="transmembrane region" description="Helical" evidence="1">
    <location>
        <begin position="217"/>
        <end position="238"/>
    </location>
</feature>
<accession>A0A2V3VXL9</accession>
<evidence type="ECO:0000313" key="3">
    <source>
        <dbReference type="Proteomes" id="UP000247978"/>
    </source>
</evidence>
<dbReference type="EMBL" id="QJJQ01000008">
    <property type="protein sequence ID" value="PXW86376.1"/>
    <property type="molecule type" value="Genomic_DNA"/>
</dbReference>
<feature type="transmembrane region" description="Helical" evidence="1">
    <location>
        <begin position="250"/>
        <end position="272"/>
    </location>
</feature>
<feature type="transmembrane region" description="Helical" evidence="1">
    <location>
        <begin position="185"/>
        <end position="205"/>
    </location>
</feature>
<protein>
    <recommendedName>
        <fullName evidence="4">ABC-2 family transporter</fullName>
    </recommendedName>
</protein>
<evidence type="ECO:0000313" key="2">
    <source>
        <dbReference type="EMBL" id="PXW86376.1"/>
    </source>
</evidence>
<comment type="caution">
    <text evidence="2">The sequence shown here is derived from an EMBL/GenBank/DDBJ whole genome shotgun (WGS) entry which is preliminary data.</text>
</comment>
<reference evidence="2 3" key="1">
    <citation type="submission" date="2018-05" db="EMBL/GenBank/DDBJ databases">
        <title>Genomic Encyclopedia of Type Strains, Phase IV (KMG-IV): sequencing the most valuable type-strain genomes for metagenomic binning, comparative biology and taxonomic classification.</title>
        <authorList>
            <person name="Goeker M."/>
        </authorList>
    </citation>
    <scope>NUCLEOTIDE SEQUENCE [LARGE SCALE GENOMIC DNA]</scope>
    <source>
        <strain evidence="2 3">DSM 28556</strain>
    </source>
</reference>
<keyword evidence="1" id="KW-1133">Transmembrane helix</keyword>
<evidence type="ECO:0000256" key="1">
    <source>
        <dbReference type="SAM" id="Phobius"/>
    </source>
</evidence>
<dbReference type="RefSeq" id="WP_110395783.1">
    <property type="nucleotide sequence ID" value="NZ_JBHUHB010000001.1"/>
</dbReference>
<gene>
    <name evidence="2" type="ORF">DFR56_108195</name>
</gene>
<evidence type="ECO:0008006" key="4">
    <source>
        <dbReference type="Google" id="ProtNLM"/>
    </source>
</evidence>
<feature type="transmembrane region" description="Helical" evidence="1">
    <location>
        <begin position="128"/>
        <end position="145"/>
    </location>
</feature>
<proteinExistence type="predicted"/>
<name>A0A2V3VXL9_9BACI</name>
<keyword evidence="3" id="KW-1185">Reference proteome</keyword>